<accession>A0A2C6KSS3</accession>
<sequence length="932" mass="106458">MMDRQHPQQQGEEEEEKTSSSSSSSSSSVNDSSSVYYPAEDSETFCFSPSLPPSPSEVSSGERAEVSLPPHVPTFSSQGHHPSIDPSESNSLSPSPPSLLSSSSSSQVSSSLLSSTDRSKTVTEENLHPHADKENSMDLLSNSTGREEEDQEREKEGRGANKDSKSFSTGPTEEENRDLQSREEEERSTMMVPWRRNEREGEMPTMAIVESPLPLSLPSPPSQTIEAPRRKRLMIERVVLENFKSYGKQKVIGPFHKHFTAIVGPNGSGKSNVIDAMLFVFGRRAQQIRLKNVVELIHNSAAPSSSSSSTGGKNTQKSSSSSSSSSSLIQSARVTIFFQEIIDTNPETDEYEVVENSKFLISREVSRLTNSTEYRVNGQKAQQKQVIELLKSKGLDLQNNRFLILQGEVEQISLMKPKASRVDEVGLLEYLEELVGSNRLIEPIEKSQQTYEDFCQQYQEKSNRCRAAGAEMKHLETAKNEALKHLQVERKLQINSLLLVAAEGQEISQVYEKKHKELRKYELQKKEDEIKGNKLSQQFDTLDKELEDLLKRDKKLQTSFNEVDSKFNKLVWKDEELRNELFNEAQAIENKNRKVKENDKKREEDQMLIQSREKDLEEKRKKLPEAEEAYEKAKEDVESFRETIQDELKSLVLSLRESEEKLAKHQATLDLHMKNLAKLNKESSLLEKKKLQGEQEWKEVEENLSKMTAVLQERREGLQYKSDLQKKVRNELKDALEKRSTLHSSIQALREQLQSLKGKAFKIEARQSEKKNHSRVLQFLLQKKKQGEVQGLHDRLGELGSIDKKYERAFLAAGGGFCSYLVVEEPHNATDIFNLLRHQDLGRVNCFALQVLERDLSPYMQRADAEENWRRQQTSSETRRPPRLIDLIHFKKDRYRVAFYKAVGDTVVANDMDEASAIAYTERKRGKKDMRP</sequence>
<gene>
    <name evidence="10" type="ORF">CSUI_006811</name>
</gene>
<feature type="compositionally biased region" description="Basic and acidic residues" evidence="8">
    <location>
        <begin position="177"/>
        <end position="188"/>
    </location>
</feature>
<evidence type="ECO:0000256" key="2">
    <source>
        <dbReference type="ARBA" id="ARBA00006005"/>
    </source>
</evidence>
<dbReference type="SUPFAM" id="SSF75553">
    <property type="entry name" value="Smc hinge domain"/>
    <property type="match status" value="1"/>
</dbReference>
<dbReference type="OrthoDB" id="5575062at2759"/>
<evidence type="ECO:0000256" key="1">
    <source>
        <dbReference type="ARBA" id="ARBA00004123"/>
    </source>
</evidence>
<keyword evidence="4" id="KW-0067">ATP-binding</keyword>
<dbReference type="InterPro" id="IPR027417">
    <property type="entry name" value="P-loop_NTPase"/>
</dbReference>
<dbReference type="InterPro" id="IPR003395">
    <property type="entry name" value="RecF/RecN/SMC_N"/>
</dbReference>
<dbReference type="PANTHER" id="PTHR18937">
    <property type="entry name" value="STRUCTURAL MAINTENANCE OF CHROMOSOMES SMC FAMILY MEMBER"/>
    <property type="match status" value="1"/>
</dbReference>
<evidence type="ECO:0000256" key="7">
    <source>
        <dbReference type="SAM" id="Coils"/>
    </source>
</evidence>
<dbReference type="EMBL" id="MIGC01003502">
    <property type="protein sequence ID" value="PHJ19362.1"/>
    <property type="molecule type" value="Genomic_DNA"/>
</dbReference>
<dbReference type="GO" id="GO:0000796">
    <property type="term" value="C:condensin complex"/>
    <property type="evidence" value="ECO:0007669"/>
    <property type="project" value="TreeGrafter"/>
</dbReference>
<dbReference type="VEuPathDB" id="ToxoDB:CSUI_006811"/>
<feature type="region of interest" description="Disordered" evidence="8">
    <location>
        <begin position="1"/>
        <end position="201"/>
    </location>
</feature>
<keyword evidence="3" id="KW-0547">Nucleotide-binding</keyword>
<reference evidence="10 11" key="1">
    <citation type="journal article" date="2017" name="Int. J. Parasitol.">
        <title>The genome of the protozoan parasite Cystoisospora suis and a reverse vaccinology approach to identify vaccine candidates.</title>
        <authorList>
            <person name="Palmieri N."/>
            <person name="Shrestha A."/>
            <person name="Ruttkowski B."/>
            <person name="Beck T."/>
            <person name="Vogl C."/>
            <person name="Tomley F."/>
            <person name="Blake D.P."/>
            <person name="Joachim A."/>
        </authorList>
    </citation>
    <scope>NUCLEOTIDE SEQUENCE [LARGE SCALE GENOMIC DNA]</scope>
    <source>
        <strain evidence="10 11">Wien I</strain>
    </source>
</reference>
<feature type="domain" description="SMC hinge" evidence="9">
    <location>
        <begin position="790"/>
        <end position="919"/>
    </location>
</feature>
<name>A0A2C6KSS3_9APIC</name>
<feature type="coiled-coil region" evidence="7">
    <location>
        <begin position="578"/>
        <end position="696"/>
    </location>
</feature>
<feature type="coiled-coil region" evidence="7">
    <location>
        <begin position="732"/>
        <end position="766"/>
    </location>
</feature>
<dbReference type="InterPro" id="IPR036277">
    <property type="entry name" value="SMC_hinge_sf"/>
</dbReference>
<comment type="subcellular location">
    <subcellularLocation>
        <location evidence="1">Nucleus</location>
    </subcellularLocation>
</comment>
<feature type="coiled-coil region" evidence="7">
    <location>
        <begin position="511"/>
        <end position="552"/>
    </location>
</feature>
<dbReference type="SUPFAM" id="SSF52540">
    <property type="entry name" value="P-loop containing nucleoside triphosphate hydrolases"/>
    <property type="match status" value="1"/>
</dbReference>
<comment type="similarity">
    <text evidence="2">Belongs to the SMC family. SMC4 subfamily.</text>
</comment>
<dbReference type="Gene3D" id="3.40.50.300">
    <property type="entry name" value="P-loop containing nucleotide triphosphate hydrolases"/>
    <property type="match status" value="1"/>
</dbReference>
<dbReference type="AlphaFoldDB" id="A0A2C6KSS3"/>
<dbReference type="GeneID" id="94430174"/>
<organism evidence="10 11">
    <name type="scientific">Cystoisospora suis</name>
    <dbReference type="NCBI Taxonomy" id="483139"/>
    <lineage>
        <taxon>Eukaryota</taxon>
        <taxon>Sar</taxon>
        <taxon>Alveolata</taxon>
        <taxon>Apicomplexa</taxon>
        <taxon>Conoidasida</taxon>
        <taxon>Coccidia</taxon>
        <taxon>Eucoccidiorida</taxon>
        <taxon>Eimeriorina</taxon>
        <taxon>Sarcocystidae</taxon>
        <taxon>Cystoisospora</taxon>
    </lineage>
</organism>
<feature type="compositionally biased region" description="Low complexity" evidence="8">
    <location>
        <begin position="84"/>
        <end position="115"/>
    </location>
</feature>
<proteinExistence type="inferred from homology"/>
<dbReference type="GO" id="GO:0005524">
    <property type="term" value="F:ATP binding"/>
    <property type="evidence" value="ECO:0007669"/>
    <property type="project" value="UniProtKB-KW"/>
</dbReference>
<evidence type="ECO:0000256" key="6">
    <source>
        <dbReference type="ARBA" id="ARBA00023242"/>
    </source>
</evidence>
<dbReference type="Pfam" id="PF02463">
    <property type="entry name" value="SMC_N"/>
    <property type="match status" value="1"/>
</dbReference>
<dbReference type="Gene3D" id="3.30.70.1620">
    <property type="match status" value="1"/>
</dbReference>
<evidence type="ECO:0000256" key="8">
    <source>
        <dbReference type="SAM" id="MobiDB-lite"/>
    </source>
</evidence>
<evidence type="ECO:0000256" key="3">
    <source>
        <dbReference type="ARBA" id="ARBA00022741"/>
    </source>
</evidence>
<dbReference type="Proteomes" id="UP000221165">
    <property type="component" value="Unassembled WGS sequence"/>
</dbReference>
<dbReference type="InterPro" id="IPR010935">
    <property type="entry name" value="SMC_hinge"/>
</dbReference>
<keyword evidence="11" id="KW-1185">Reference proteome</keyword>
<keyword evidence="5 7" id="KW-0175">Coiled coil</keyword>
<dbReference type="SMART" id="SM00968">
    <property type="entry name" value="SMC_hinge"/>
    <property type="match status" value="1"/>
</dbReference>
<keyword evidence="6" id="KW-0539">Nucleus</keyword>
<feature type="compositionally biased region" description="Basic and acidic residues" evidence="8">
    <location>
        <begin position="117"/>
        <end position="136"/>
    </location>
</feature>
<evidence type="ECO:0000256" key="4">
    <source>
        <dbReference type="ARBA" id="ARBA00022840"/>
    </source>
</evidence>
<feature type="region of interest" description="Disordered" evidence="8">
    <location>
        <begin position="301"/>
        <end position="325"/>
    </location>
</feature>
<protein>
    <submittedName>
        <fullName evidence="10">Smc n terminal domain-containing protein</fullName>
    </submittedName>
</protein>
<evidence type="ECO:0000256" key="5">
    <source>
        <dbReference type="ARBA" id="ARBA00023054"/>
    </source>
</evidence>
<evidence type="ECO:0000313" key="11">
    <source>
        <dbReference type="Proteomes" id="UP000221165"/>
    </source>
</evidence>
<dbReference type="GO" id="GO:0005634">
    <property type="term" value="C:nucleus"/>
    <property type="evidence" value="ECO:0007669"/>
    <property type="project" value="UniProtKB-SubCell"/>
</dbReference>
<dbReference type="Pfam" id="PF06470">
    <property type="entry name" value="SMC_hinge"/>
    <property type="match status" value="1"/>
</dbReference>
<dbReference type="PANTHER" id="PTHR18937:SF172">
    <property type="entry name" value="STRUCTURAL MAINTENANCE OF CHROMOSOMES PROTEIN"/>
    <property type="match status" value="1"/>
</dbReference>
<feature type="compositionally biased region" description="Basic and acidic residues" evidence="8">
    <location>
        <begin position="152"/>
        <end position="165"/>
    </location>
</feature>
<dbReference type="Gene3D" id="1.20.1060.20">
    <property type="match status" value="1"/>
</dbReference>
<evidence type="ECO:0000313" key="10">
    <source>
        <dbReference type="EMBL" id="PHJ19362.1"/>
    </source>
</evidence>
<comment type="caution">
    <text evidence="10">The sequence shown here is derived from an EMBL/GenBank/DDBJ whole genome shotgun (WGS) entry which is preliminary data.</text>
</comment>
<dbReference type="GO" id="GO:0007076">
    <property type="term" value="P:mitotic chromosome condensation"/>
    <property type="evidence" value="ECO:0007669"/>
    <property type="project" value="TreeGrafter"/>
</dbReference>
<dbReference type="RefSeq" id="XP_067921063.1">
    <property type="nucleotide sequence ID" value="XM_068066963.1"/>
</dbReference>
<evidence type="ECO:0000259" key="9">
    <source>
        <dbReference type="SMART" id="SM00968"/>
    </source>
</evidence>
<feature type="compositionally biased region" description="Low complexity" evidence="8">
    <location>
        <begin position="19"/>
        <end position="34"/>
    </location>
</feature>